<proteinExistence type="predicted"/>
<keyword evidence="5" id="KW-0251">Elongation factor</keyword>
<evidence type="ECO:0000256" key="1">
    <source>
        <dbReference type="ARBA" id="ARBA00022737"/>
    </source>
</evidence>
<dbReference type="GO" id="GO:0000993">
    <property type="term" value="F:RNA polymerase II complex binding"/>
    <property type="evidence" value="ECO:0007669"/>
    <property type="project" value="TreeGrafter"/>
</dbReference>
<feature type="compositionally biased region" description="Basic residues" evidence="4">
    <location>
        <begin position="1044"/>
        <end position="1057"/>
    </location>
</feature>
<dbReference type="Gene3D" id="1.25.40.10">
    <property type="entry name" value="Tetratricopeptide repeat domain"/>
    <property type="match status" value="5"/>
</dbReference>
<feature type="region of interest" description="Disordered" evidence="4">
    <location>
        <begin position="960"/>
        <end position="991"/>
    </location>
</feature>
<gene>
    <name evidence="5" type="ORF">FRX48_04198</name>
</gene>
<feature type="compositionally biased region" description="Acidic residues" evidence="4">
    <location>
        <begin position="1062"/>
        <end position="1073"/>
    </location>
</feature>
<feature type="compositionally biased region" description="Acidic residues" evidence="4">
    <location>
        <begin position="1127"/>
        <end position="1136"/>
    </location>
</feature>
<protein>
    <submittedName>
        <fullName evidence="5">RNA polymerase II transcription elongation factor (Ctr9)</fullName>
    </submittedName>
</protein>
<feature type="compositionally biased region" description="Basic and acidic residues" evidence="4">
    <location>
        <begin position="1113"/>
        <end position="1122"/>
    </location>
</feature>
<dbReference type="InterPro" id="IPR019734">
    <property type="entry name" value="TPR_rpt"/>
</dbReference>
<dbReference type="OrthoDB" id="343875at2759"/>
<name>A0A5M8PSW7_9LECA</name>
<keyword evidence="1" id="KW-0677">Repeat</keyword>
<organism evidence="5 6">
    <name type="scientific">Lasallia pustulata</name>
    <dbReference type="NCBI Taxonomy" id="136370"/>
    <lineage>
        <taxon>Eukaryota</taxon>
        <taxon>Fungi</taxon>
        <taxon>Dikarya</taxon>
        <taxon>Ascomycota</taxon>
        <taxon>Pezizomycotina</taxon>
        <taxon>Lecanoromycetes</taxon>
        <taxon>OSLEUM clade</taxon>
        <taxon>Umbilicariomycetidae</taxon>
        <taxon>Umbilicariales</taxon>
        <taxon>Umbilicariaceae</taxon>
        <taxon>Lasallia</taxon>
    </lineage>
</organism>
<dbReference type="Proteomes" id="UP000324767">
    <property type="component" value="Unassembled WGS sequence"/>
</dbReference>
<evidence type="ECO:0000313" key="6">
    <source>
        <dbReference type="Proteomes" id="UP000324767"/>
    </source>
</evidence>
<feature type="compositionally biased region" description="Acidic residues" evidence="4">
    <location>
        <begin position="1161"/>
        <end position="1178"/>
    </location>
</feature>
<dbReference type="SMART" id="SM00028">
    <property type="entry name" value="TPR"/>
    <property type="match status" value="7"/>
</dbReference>
<reference evidence="5 6" key="1">
    <citation type="submission" date="2019-09" db="EMBL/GenBank/DDBJ databases">
        <title>The hologenome of the rock-dwelling lichen Lasallia pustulata.</title>
        <authorList>
            <person name="Greshake Tzovaras B."/>
            <person name="Segers F."/>
            <person name="Bicker A."/>
            <person name="Dal Grande F."/>
            <person name="Otte J."/>
            <person name="Hankeln T."/>
            <person name="Schmitt I."/>
            <person name="Ebersberger I."/>
        </authorList>
    </citation>
    <scope>NUCLEOTIDE SEQUENCE [LARGE SCALE GENOMIC DNA]</scope>
    <source>
        <strain evidence="5">A1-1</strain>
    </source>
</reference>
<dbReference type="GO" id="GO:0006368">
    <property type="term" value="P:transcription elongation by RNA polymerase II"/>
    <property type="evidence" value="ECO:0007669"/>
    <property type="project" value="TreeGrafter"/>
</dbReference>
<dbReference type="PANTHER" id="PTHR14027">
    <property type="entry name" value="RNA POLYMERASE-ASSOCIATED PROTEIN CTR9"/>
    <property type="match status" value="1"/>
</dbReference>
<dbReference type="PANTHER" id="PTHR14027:SF2">
    <property type="entry name" value="RNA POLYMERASE-ASSOCIATED PROTEIN CTR9 HOMOLOG"/>
    <property type="match status" value="1"/>
</dbReference>
<evidence type="ECO:0000256" key="3">
    <source>
        <dbReference type="PROSITE-ProRule" id="PRU00339"/>
    </source>
</evidence>
<evidence type="ECO:0000256" key="4">
    <source>
        <dbReference type="SAM" id="MobiDB-lite"/>
    </source>
</evidence>
<sequence length="1259" mass="140740">MAPLTNGYTNGHNHVLTSDPSAGDVRFSDIPSAIDIPVSGGQDAEEAVEVNLEELLDDPTELCTLLENEGAARNFWMVISLAYAKQRKVDHAIEMLLKGLGALSKGGPKEKLSLLSCLCWLYLWKSREAPRVVPEGQLVSEARTKDYYLQAATGSLNEASRINPSFPPLFLARGVLYLLRASLQPPSKPLAPGSADHSERVETLRQALKCFEDASRVSGGRNMMAILGRSRAQFSLGKYNEALDGYQEVLMKMPDLRDPDPRIGVGCGLWQLGYRDEARDAWERALDINPESKIANILLGLYYLNESSHHATTDPAFAPIYKKAMTQYTQRAFKLDKELPLTCATFGGYFIPRKAWTTVENLARKAIELTDVNAIASDGWYLLARKEHYQEDPDLSKASDFYGRADSARGGGDKGYLPARFGSAQIQILLQDFDGAKFRLEKIIQHSKSLEAMILLGTLYAEDFFANQATGSKEDKSSEQKKAIALLEAVRMAWKDPKRNLTPDTAVLVCLSRLYEVDQPEKSLQCLQQVEQMAIDDIPDEDRPDDTDDGDVLMAKLREQLPPQLLNNIGCFQYQSEKYDLAKDIFQSALTACIKAGEKNEALDTDALVTTISYNLARTYEAAGLLDEAKQVYEGLLARHEDYTDARTRVAYIALRQNPTEDGPKAMAALYETDSTNLEVRSLFGWYLSRSKKRTTNIAEDQEQRHYKHTLQHHDKHDRYSLTGMGNLYLITAREMRRDSEQDKEKRRKTYEKAVEFYDKALQLDPRNAYAAQGIAISLIEDKKDFKEALQIFSKIRDTLRDASVYINLGHTYAEIKQYSRSIESYEAALAKDRMNDPQILACLGRVWLMKGKQEHSIQAMKSSLDYSNHALEIAPDQIHFKFNIAFVQIQLASLVYTLPEHQRTLQEVQSASDGLDEAIESLTLIAQSKNPPYPKHDIELRADMGRNTMRRQLERAIQSQKEYEEKNATKLQQAREVREAETRRREEERQKAAEIALAQKKKIAEERHKMLEISRQLAEKRAEEERRKEEAEYTEDEETGERVKRKKKKAGGKRKKKGEDSDTDGDGGDGDAPDTGRKSRAKSTTDNSGPGTSDEEHRAPKRRRKLATRKTAAKDSGKIKSTEIVVDSDESDGDADAVAARGKDGKEGAVDAAGGGGGPDLDEVMADADVDADEDEEAVRGPRKKGMRRIADEEEEEDEVGVTPGRGNEVEEEEEEEEGAGINGNGDGNGNVFADGGEDEAMVDARVAAAGDEDTAEY</sequence>
<dbReference type="Pfam" id="PF13181">
    <property type="entry name" value="TPR_8"/>
    <property type="match status" value="2"/>
</dbReference>
<feature type="compositionally biased region" description="Polar residues" evidence="4">
    <location>
        <begin position="1083"/>
        <end position="1092"/>
    </location>
</feature>
<dbReference type="GO" id="GO:0003746">
    <property type="term" value="F:translation elongation factor activity"/>
    <property type="evidence" value="ECO:0007669"/>
    <property type="project" value="UniProtKB-KW"/>
</dbReference>
<feature type="region of interest" description="Disordered" evidence="4">
    <location>
        <begin position="1018"/>
        <end position="1259"/>
    </location>
</feature>
<evidence type="ECO:0000256" key="2">
    <source>
        <dbReference type="ARBA" id="ARBA00022803"/>
    </source>
</evidence>
<dbReference type="GO" id="GO:0006355">
    <property type="term" value="P:regulation of DNA-templated transcription"/>
    <property type="evidence" value="ECO:0007669"/>
    <property type="project" value="InterPro"/>
</dbReference>
<dbReference type="InterPro" id="IPR031101">
    <property type="entry name" value="Ctr9"/>
</dbReference>
<dbReference type="AlphaFoldDB" id="A0A5M8PSW7"/>
<evidence type="ECO:0000313" key="5">
    <source>
        <dbReference type="EMBL" id="KAA6412048.1"/>
    </source>
</evidence>
<keyword evidence="2 3" id="KW-0802">TPR repeat</keyword>
<dbReference type="Pfam" id="PF13432">
    <property type="entry name" value="TPR_16"/>
    <property type="match status" value="1"/>
</dbReference>
<feature type="compositionally biased region" description="Basic and acidic residues" evidence="4">
    <location>
        <begin position="962"/>
        <end position="991"/>
    </location>
</feature>
<dbReference type="EMBL" id="VXIT01000006">
    <property type="protein sequence ID" value="KAA6412048.1"/>
    <property type="molecule type" value="Genomic_DNA"/>
</dbReference>
<keyword evidence="5" id="KW-0648">Protein biosynthesis</keyword>
<dbReference type="InterPro" id="IPR011990">
    <property type="entry name" value="TPR-like_helical_dom_sf"/>
</dbReference>
<dbReference type="GO" id="GO:0016593">
    <property type="term" value="C:Cdc73/Paf1 complex"/>
    <property type="evidence" value="ECO:0007669"/>
    <property type="project" value="TreeGrafter"/>
</dbReference>
<feature type="region of interest" description="Disordered" evidence="4">
    <location>
        <begin position="1"/>
        <end position="20"/>
    </location>
</feature>
<feature type="compositionally biased region" description="Basic residues" evidence="4">
    <location>
        <begin position="1100"/>
        <end position="1109"/>
    </location>
</feature>
<dbReference type="SUPFAM" id="SSF48452">
    <property type="entry name" value="TPR-like"/>
    <property type="match status" value="4"/>
</dbReference>
<comment type="caution">
    <text evidence="5">The sequence shown here is derived from an EMBL/GenBank/DDBJ whole genome shotgun (WGS) entry which is preliminary data.</text>
</comment>
<dbReference type="PROSITE" id="PS50005">
    <property type="entry name" value="TPR"/>
    <property type="match status" value="1"/>
</dbReference>
<accession>A0A5M8PSW7</accession>
<feature type="compositionally biased region" description="Acidic residues" evidence="4">
    <location>
        <begin position="1211"/>
        <end position="1220"/>
    </location>
</feature>
<feature type="compositionally biased region" description="Basic and acidic residues" evidence="4">
    <location>
        <begin position="1018"/>
        <end position="1032"/>
    </location>
</feature>
<feature type="repeat" description="TPR" evidence="3">
    <location>
        <begin position="803"/>
        <end position="836"/>
    </location>
</feature>